<dbReference type="Pfam" id="PF15406">
    <property type="entry name" value="PH_6"/>
    <property type="match status" value="1"/>
</dbReference>
<comment type="caution">
    <text evidence="3">The sequence shown here is derived from an EMBL/GenBank/DDBJ whole genome shotgun (WGS) entry which is preliminary data.</text>
</comment>
<evidence type="ECO:0000259" key="2">
    <source>
        <dbReference type="PROSITE" id="PS50003"/>
    </source>
</evidence>
<dbReference type="OrthoDB" id="5593352at2759"/>
<feature type="compositionally biased region" description="Low complexity" evidence="1">
    <location>
        <begin position="7"/>
        <end position="62"/>
    </location>
</feature>
<dbReference type="PANTHER" id="PTHR42073:SF1">
    <property type="entry name" value="MEIOTIC EXPRESSION UP-REGULATED PROTEIN 6"/>
    <property type="match status" value="1"/>
</dbReference>
<dbReference type="SUPFAM" id="SSF50729">
    <property type="entry name" value="PH domain-like"/>
    <property type="match status" value="1"/>
</dbReference>
<dbReference type="EMBL" id="AHHD01000163">
    <property type="protein sequence ID" value="EKG19346.1"/>
    <property type="molecule type" value="Genomic_DNA"/>
</dbReference>
<dbReference type="PANTHER" id="PTHR42073">
    <property type="entry name" value="MEIOTIC EXPRESSION UP-REGULATED PROTEIN 6"/>
    <property type="match status" value="1"/>
</dbReference>
<feature type="compositionally biased region" description="Basic and acidic residues" evidence="1">
    <location>
        <begin position="239"/>
        <end position="261"/>
    </location>
</feature>
<dbReference type="InterPro" id="IPR001849">
    <property type="entry name" value="PH_domain"/>
</dbReference>
<feature type="compositionally biased region" description="Basic and acidic residues" evidence="1">
    <location>
        <begin position="299"/>
        <end position="333"/>
    </location>
</feature>
<feature type="compositionally biased region" description="Basic and acidic residues" evidence="1">
    <location>
        <begin position="395"/>
        <end position="408"/>
    </location>
</feature>
<feature type="compositionally biased region" description="Polar residues" evidence="1">
    <location>
        <begin position="620"/>
        <end position="631"/>
    </location>
</feature>
<gene>
    <name evidence="3" type="ORF">MPH_03209</name>
</gene>
<feature type="compositionally biased region" description="Basic residues" evidence="1">
    <location>
        <begin position="274"/>
        <end position="291"/>
    </location>
</feature>
<dbReference type="InterPro" id="IPR039712">
    <property type="entry name" value="Meu6"/>
</dbReference>
<dbReference type="AlphaFoldDB" id="K2RA28"/>
<accession>K2RA28</accession>
<feature type="compositionally biased region" description="Basic and acidic residues" evidence="1">
    <location>
        <begin position="426"/>
        <end position="447"/>
    </location>
</feature>
<evidence type="ECO:0000313" key="3">
    <source>
        <dbReference type="EMBL" id="EKG19346.1"/>
    </source>
</evidence>
<evidence type="ECO:0000313" key="4">
    <source>
        <dbReference type="Proteomes" id="UP000007129"/>
    </source>
</evidence>
<dbReference type="Gene3D" id="2.30.29.30">
    <property type="entry name" value="Pleckstrin-homology domain (PH domain)/Phosphotyrosine-binding domain (PTB)"/>
    <property type="match status" value="1"/>
</dbReference>
<feature type="compositionally biased region" description="Basic and acidic residues" evidence="1">
    <location>
        <begin position="486"/>
        <end position="495"/>
    </location>
</feature>
<feature type="region of interest" description="Disordered" evidence="1">
    <location>
        <begin position="232"/>
        <end position="631"/>
    </location>
</feature>
<dbReference type="PROSITE" id="PS50003">
    <property type="entry name" value="PH_DOMAIN"/>
    <property type="match status" value="1"/>
</dbReference>
<feature type="compositionally biased region" description="Low complexity" evidence="1">
    <location>
        <begin position="450"/>
        <end position="471"/>
    </location>
</feature>
<feature type="compositionally biased region" description="Basic and acidic residues" evidence="1">
    <location>
        <begin position="562"/>
        <end position="606"/>
    </location>
</feature>
<dbReference type="InterPro" id="IPR011993">
    <property type="entry name" value="PH-like_dom_sf"/>
</dbReference>
<sequence length="631" mass="65936">MSDAKPVETPVAEATPAAAPASETPVVAEAAPAEEAKTDAPAADAPAADAAAPAATEETTALPKEEKTGEEEVKITAEPIYSGALGYKAPGLIKSLTFSKKYFWFGEEAAVPKESLSGYLRGEKGEHAHSTVAWASKTGKGLLFFAKHADQKSAPQGVLKLADATEVAKEGNVVFSFKVHGHKHSFEASNTAERDGWVVAVEKTVEESKAAAEGVTSSEEYKEAIEKLGKPAVAAPAAKAEEGTPKKSTEVKPAEGEDRRGSSSSSSGEDAEGKKKKNKKSKSRSVSRKRASVFGGLLGKKEHEKKEVKKEEAKEEAKEEEAKKEGEEAKEEPQAEAAAEAPVAEASEAAAPAEEVKPTEGEEAKPEEAKVEAPETKPATSKANKRTSIFGGFFEKVRSPATEKKEAEVAPVVPPKDAEAPAVTDEAPKPVEGEEAKPAEEAPKTADGEVPTTPVATATTPAKEKGGFFSKFGKKEAKSPAPAAETPKDEVKPAETEAAPVAEGEAAGTTATAVATPEPGKEKRRTSFFGNFGAKNNEGEADGEKKRGLGGLFRNPSKAVKGNKEKKENSTPAKVEEEAETKPEEAAAVEEAKKEDEEAKKEEEPKAAIGDVVPDAVAVGQSSTPTVQATA</sequence>
<organism evidence="3 4">
    <name type="scientific">Macrophomina phaseolina (strain MS6)</name>
    <name type="common">Charcoal rot fungus</name>
    <dbReference type="NCBI Taxonomy" id="1126212"/>
    <lineage>
        <taxon>Eukaryota</taxon>
        <taxon>Fungi</taxon>
        <taxon>Dikarya</taxon>
        <taxon>Ascomycota</taxon>
        <taxon>Pezizomycotina</taxon>
        <taxon>Dothideomycetes</taxon>
        <taxon>Dothideomycetes incertae sedis</taxon>
        <taxon>Botryosphaeriales</taxon>
        <taxon>Botryosphaeriaceae</taxon>
        <taxon>Macrophomina</taxon>
    </lineage>
</organism>
<dbReference type="VEuPathDB" id="FungiDB:MPH_03209"/>
<dbReference type="HOGENOM" id="CLU_014855_0_0_1"/>
<dbReference type="InParanoid" id="K2RA28"/>
<protein>
    <recommendedName>
        <fullName evidence="2">PH domain-containing protein</fullName>
    </recommendedName>
</protein>
<feature type="compositionally biased region" description="Low complexity" evidence="1">
    <location>
        <begin position="335"/>
        <end position="353"/>
    </location>
</feature>
<evidence type="ECO:0000256" key="1">
    <source>
        <dbReference type="SAM" id="MobiDB-lite"/>
    </source>
</evidence>
<dbReference type="Proteomes" id="UP000007129">
    <property type="component" value="Unassembled WGS sequence"/>
</dbReference>
<feature type="domain" description="PH" evidence="2">
    <location>
        <begin position="78"/>
        <end position="206"/>
    </location>
</feature>
<feature type="compositionally biased region" description="Basic and acidic residues" evidence="1">
    <location>
        <begin position="354"/>
        <end position="375"/>
    </location>
</feature>
<proteinExistence type="predicted"/>
<dbReference type="InterPro" id="IPR039483">
    <property type="entry name" value="Meu6_PH_dom"/>
</dbReference>
<feature type="compositionally biased region" description="Basic and acidic residues" evidence="1">
    <location>
        <begin position="63"/>
        <end position="73"/>
    </location>
</feature>
<name>K2RA28_MACPH</name>
<feature type="compositionally biased region" description="Low complexity" evidence="1">
    <location>
        <begin position="496"/>
        <end position="518"/>
    </location>
</feature>
<reference evidence="3 4" key="1">
    <citation type="journal article" date="2012" name="BMC Genomics">
        <title>Tools to kill: Genome of one of the most destructive plant pathogenic fungi Macrophomina phaseolina.</title>
        <authorList>
            <person name="Islam M.S."/>
            <person name="Haque M.S."/>
            <person name="Islam M.M."/>
            <person name="Emdad E.M."/>
            <person name="Halim A."/>
            <person name="Hossen Q.M.M."/>
            <person name="Hossain M.Z."/>
            <person name="Ahmed B."/>
            <person name="Rahim S."/>
            <person name="Rahman M.S."/>
            <person name="Alam M.M."/>
            <person name="Hou S."/>
            <person name="Wan X."/>
            <person name="Saito J.A."/>
            <person name="Alam M."/>
        </authorList>
    </citation>
    <scope>NUCLEOTIDE SEQUENCE [LARGE SCALE GENOMIC DNA]</scope>
    <source>
        <strain evidence="3 4">MS6</strain>
    </source>
</reference>
<feature type="region of interest" description="Disordered" evidence="1">
    <location>
        <begin position="1"/>
        <end position="73"/>
    </location>
</feature>
<dbReference type="eggNOG" id="ENOG502S2JB">
    <property type="taxonomic scope" value="Eukaryota"/>
</dbReference>